<evidence type="ECO:0000256" key="1">
    <source>
        <dbReference type="ARBA" id="ARBA00010333"/>
    </source>
</evidence>
<proteinExistence type="inferred from homology"/>
<dbReference type="PANTHER" id="PTHR35936">
    <property type="entry name" value="MEMBRANE-BOUND LYTIC MUREIN TRANSGLYCOSYLASE F"/>
    <property type="match status" value="1"/>
</dbReference>
<evidence type="ECO:0000313" key="4">
    <source>
        <dbReference type="Proteomes" id="UP000243413"/>
    </source>
</evidence>
<evidence type="ECO:0000313" key="3">
    <source>
        <dbReference type="EMBL" id="SDS52044.1"/>
    </source>
</evidence>
<dbReference type="RefSeq" id="WP_092286401.1">
    <property type="nucleotide sequence ID" value="NZ_LT629763.1"/>
</dbReference>
<sequence length="247" mass="27387">MPFSLGRICLFLALLLPCTTPAQDAPVEIAIVSAPPYTRIDQDGLPEGPVIELIKRLFADLQQPYRVRDLPPNRVGLRLIKGQAALTIASEGNPGLSRLARQGKEPLLTMSLNVYRAPGTPAINNLADLAGKRVIAISAYSYGTADAQLAENQPATQKLYANSHEAALQMLLHGRADYLLDYAEPLLDHLKQLPPDQVQADHIRDIAMFWYLSRQYPHPELLDRLDQAVSKQRRTGDLQRLLTLPSE</sequence>
<accession>A0A1H1SVS9</accession>
<comment type="similarity">
    <text evidence="1">Belongs to the bacterial solute-binding protein 3 family.</text>
</comment>
<dbReference type="Gene3D" id="3.40.190.10">
    <property type="entry name" value="Periplasmic binding protein-like II"/>
    <property type="match status" value="2"/>
</dbReference>
<dbReference type="PANTHER" id="PTHR35936:SF6">
    <property type="entry name" value="AMINO ACID ABC TRANSPORTER SUBSTRATE-BINDING PAAT FAMILY PROTEIN"/>
    <property type="match status" value="1"/>
</dbReference>
<dbReference type="AlphaFoldDB" id="A0A1H1SVS9"/>
<dbReference type="EMBL" id="LT629763">
    <property type="protein sequence ID" value="SDS52044.1"/>
    <property type="molecule type" value="Genomic_DNA"/>
</dbReference>
<dbReference type="SUPFAM" id="SSF53850">
    <property type="entry name" value="Periplasmic binding protein-like II"/>
    <property type="match status" value="1"/>
</dbReference>
<dbReference type="Proteomes" id="UP000243413">
    <property type="component" value="Chromosome I"/>
</dbReference>
<organism evidence="3 4">
    <name type="scientific">Halopseudomonas sabulinigri</name>
    <dbReference type="NCBI Taxonomy" id="472181"/>
    <lineage>
        <taxon>Bacteria</taxon>
        <taxon>Pseudomonadati</taxon>
        <taxon>Pseudomonadota</taxon>
        <taxon>Gammaproteobacteria</taxon>
        <taxon>Pseudomonadales</taxon>
        <taxon>Pseudomonadaceae</taxon>
        <taxon>Halopseudomonas</taxon>
    </lineage>
</organism>
<keyword evidence="2" id="KW-0732">Signal</keyword>
<feature type="signal peptide" evidence="2">
    <location>
        <begin position="1"/>
        <end position="24"/>
    </location>
</feature>
<dbReference type="STRING" id="472181.SAMN05216271_2102"/>
<dbReference type="OrthoDB" id="7240770at2"/>
<reference evidence="4" key="1">
    <citation type="submission" date="2016-10" db="EMBL/GenBank/DDBJ databases">
        <authorList>
            <person name="Varghese N."/>
            <person name="Submissions S."/>
        </authorList>
    </citation>
    <scope>NUCLEOTIDE SEQUENCE [LARGE SCALE GENOMIC DNA]</scope>
    <source>
        <strain evidence="4">JCM 14963</strain>
    </source>
</reference>
<evidence type="ECO:0000256" key="2">
    <source>
        <dbReference type="SAM" id="SignalP"/>
    </source>
</evidence>
<gene>
    <name evidence="3" type="ORF">SAMN05216271_2102</name>
</gene>
<protein>
    <submittedName>
        <fullName evidence="3">ABC-type amino acid transport substrate-binding protein</fullName>
    </submittedName>
</protein>
<name>A0A1H1SVS9_9GAMM</name>
<feature type="chain" id="PRO_5009260452" evidence="2">
    <location>
        <begin position="25"/>
        <end position="247"/>
    </location>
</feature>